<accession>A0AAJ0GMY5</accession>
<evidence type="ECO:0000313" key="2">
    <source>
        <dbReference type="Proteomes" id="UP001273166"/>
    </source>
</evidence>
<evidence type="ECO:0000313" key="1">
    <source>
        <dbReference type="EMBL" id="KAK3302963.1"/>
    </source>
</evidence>
<dbReference type="RefSeq" id="XP_062718743.1">
    <property type="nucleotide sequence ID" value="XM_062867105.1"/>
</dbReference>
<name>A0AAJ0GMY5_9PEZI</name>
<gene>
    <name evidence="1" type="ORF">B0T15DRAFT_495531</name>
</gene>
<organism evidence="1 2">
    <name type="scientific">Chaetomium strumarium</name>
    <dbReference type="NCBI Taxonomy" id="1170767"/>
    <lineage>
        <taxon>Eukaryota</taxon>
        <taxon>Fungi</taxon>
        <taxon>Dikarya</taxon>
        <taxon>Ascomycota</taxon>
        <taxon>Pezizomycotina</taxon>
        <taxon>Sordariomycetes</taxon>
        <taxon>Sordariomycetidae</taxon>
        <taxon>Sordariales</taxon>
        <taxon>Chaetomiaceae</taxon>
        <taxon>Chaetomium</taxon>
    </lineage>
</organism>
<keyword evidence="2" id="KW-1185">Reference proteome</keyword>
<dbReference type="GeneID" id="87885934"/>
<reference evidence="1" key="2">
    <citation type="submission" date="2023-06" db="EMBL/GenBank/DDBJ databases">
        <authorList>
            <consortium name="Lawrence Berkeley National Laboratory"/>
            <person name="Mondo S.J."/>
            <person name="Hensen N."/>
            <person name="Bonometti L."/>
            <person name="Westerberg I."/>
            <person name="Brannstrom I.O."/>
            <person name="Guillou S."/>
            <person name="Cros-Aarteil S."/>
            <person name="Calhoun S."/>
            <person name="Haridas S."/>
            <person name="Kuo A."/>
            <person name="Pangilinan J."/>
            <person name="Riley R."/>
            <person name="Labutti K."/>
            <person name="Andreopoulos B."/>
            <person name="Lipzen A."/>
            <person name="Chen C."/>
            <person name="Yanf M."/>
            <person name="Daum C."/>
            <person name="Ng V."/>
            <person name="Clum A."/>
            <person name="Steindorff A."/>
            <person name="Ohm R."/>
            <person name="Martin F."/>
            <person name="Silar P."/>
            <person name="Natvig D."/>
            <person name="Lalanne C."/>
            <person name="Gautier V."/>
            <person name="Ament-Velasquez S.L."/>
            <person name="Kruys A."/>
            <person name="Hutchinson M.I."/>
            <person name="Powell A.J."/>
            <person name="Barry K."/>
            <person name="Miller A.N."/>
            <person name="Grigoriev I.V."/>
            <person name="Debuchy R."/>
            <person name="Gladieux P."/>
            <person name="Thoren M.H."/>
            <person name="Johannesson H."/>
        </authorList>
    </citation>
    <scope>NUCLEOTIDE SEQUENCE</scope>
    <source>
        <strain evidence="1">CBS 333.67</strain>
    </source>
</reference>
<protein>
    <submittedName>
        <fullName evidence="1">Uncharacterized protein</fullName>
    </submittedName>
</protein>
<dbReference type="EMBL" id="JAUDZG010000006">
    <property type="protein sequence ID" value="KAK3302963.1"/>
    <property type="molecule type" value="Genomic_DNA"/>
</dbReference>
<comment type="caution">
    <text evidence="1">The sequence shown here is derived from an EMBL/GenBank/DDBJ whole genome shotgun (WGS) entry which is preliminary data.</text>
</comment>
<dbReference type="Proteomes" id="UP001273166">
    <property type="component" value="Unassembled WGS sequence"/>
</dbReference>
<sequence>MSDHATNPSASTHTDTYQAVKNRERVRKALILVHDHASALNGRGYARSAKSEFQSILIGLTDVCTMYDDAERMLIRAADGTATYELKQSAAKLAASIIIAAGRQLDVLSDAIVKAQGPAFSKGE</sequence>
<dbReference type="AlphaFoldDB" id="A0AAJ0GMY5"/>
<proteinExistence type="predicted"/>
<reference evidence="1" key="1">
    <citation type="journal article" date="2023" name="Mol. Phylogenet. Evol.">
        <title>Genome-scale phylogeny and comparative genomics of the fungal order Sordariales.</title>
        <authorList>
            <person name="Hensen N."/>
            <person name="Bonometti L."/>
            <person name="Westerberg I."/>
            <person name="Brannstrom I.O."/>
            <person name="Guillou S."/>
            <person name="Cros-Aarteil S."/>
            <person name="Calhoun S."/>
            <person name="Haridas S."/>
            <person name="Kuo A."/>
            <person name="Mondo S."/>
            <person name="Pangilinan J."/>
            <person name="Riley R."/>
            <person name="LaButti K."/>
            <person name="Andreopoulos B."/>
            <person name="Lipzen A."/>
            <person name="Chen C."/>
            <person name="Yan M."/>
            <person name="Daum C."/>
            <person name="Ng V."/>
            <person name="Clum A."/>
            <person name="Steindorff A."/>
            <person name="Ohm R.A."/>
            <person name="Martin F."/>
            <person name="Silar P."/>
            <person name="Natvig D.O."/>
            <person name="Lalanne C."/>
            <person name="Gautier V."/>
            <person name="Ament-Velasquez S.L."/>
            <person name="Kruys A."/>
            <person name="Hutchinson M.I."/>
            <person name="Powell A.J."/>
            <person name="Barry K."/>
            <person name="Miller A.N."/>
            <person name="Grigoriev I.V."/>
            <person name="Debuchy R."/>
            <person name="Gladieux P."/>
            <person name="Hiltunen Thoren M."/>
            <person name="Johannesson H."/>
        </authorList>
    </citation>
    <scope>NUCLEOTIDE SEQUENCE</scope>
    <source>
        <strain evidence="1">CBS 333.67</strain>
    </source>
</reference>